<dbReference type="EMBL" id="CP136337">
    <property type="protein sequence ID" value="WOB11203.1"/>
    <property type="molecule type" value="Genomic_DNA"/>
</dbReference>
<proteinExistence type="predicted"/>
<protein>
    <submittedName>
        <fullName evidence="1">Uncharacterized protein</fullName>
    </submittedName>
</protein>
<accession>A0ABZ0D853</accession>
<evidence type="ECO:0000313" key="2">
    <source>
        <dbReference type="Proteomes" id="UP001303946"/>
    </source>
</evidence>
<gene>
    <name evidence="1" type="ORF">RXV79_26585</name>
</gene>
<organism evidence="1 2">
    <name type="scientific">Piscinibacter gummiphilus</name>
    <dbReference type="NCBI Taxonomy" id="946333"/>
    <lineage>
        <taxon>Bacteria</taxon>
        <taxon>Pseudomonadati</taxon>
        <taxon>Pseudomonadota</taxon>
        <taxon>Betaproteobacteria</taxon>
        <taxon>Burkholderiales</taxon>
        <taxon>Sphaerotilaceae</taxon>
        <taxon>Piscinibacter</taxon>
    </lineage>
</organism>
<sequence length="358" mass="40140">MFENKALMEQSWLELPSLVDRYVDRIAPRIDLPSADLKEVVCRLLGAGGSEQLQSVCTHISAVYPFLIDAKLDAAQECEELTGLASALLEAWEMGDEQFEALAQVESVRATELPWRKWAEWAWISEHENKQDRSELDGASQYVNDFLGACRSWRREILTGYTLVREGAPIWERALSETANLLDFAVGSEETWNPLCGVVMSARGFETSLLDEVGPEQLHVDRLPNIPRFRSLLQRHNNVVERRDRGELVFQVQELLWAYKSVPPFLVDHGQTGPCLGELLSRLSEFAYVALEKGDVIGTDGVQLLRPSSTFYVKGDGELTAAQRCTGSRTSSISVVTAEEARTCGVRELEGWFAIRFG</sequence>
<keyword evidence="2" id="KW-1185">Reference proteome</keyword>
<evidence type="ECO:0000313" key="1">
    <source>
        <dbReference type="EMBL" id="WOB11203.1"/>
    </source>
</evidence>
<reference evidence="1 2" key="1">
    <citation type="submission" date="2023-10" db="EMBL/GenBank/DDBJ databases">
        <title>Bacteria for the degradation of biodegradable plastic PBAT(Polybutylene adipate terephthalate).</title>
        <authorList>
            <person name="Weon H.-Y."/>
            <person name="Yeon J."/>
        </authorList>
    </citation>
    <scope>NUCLEOTIDE SEQUENCE [LARGE SCALE GENOMIC DNA]</scope>
    <source>
        <strain evidence="1 2">SBD 7-3</strain>
        <plasmid evidence="1 2">unnamed1</plasmid>
    </source>
</reference>
<dbReference type="RefSeq" id="WP_316704390.1">
    <property type="nucleotide sequence ID" value="NZ_CP136337.1"/>
</dbReference>
<keyword evidence="1" id="KW-0614">Plasmid</keyword>
<dbReference type="Proteomes" id="UP001303946">
    <property type="component" value="Plasmid unnamed1"/>
</dbReference>
<geneLocation type="plasmid" evidence="1 2">
    <name>unnamed1</name>
</geneLocation>
<name>A0ABZ0D853_9BURK</name>